<keyword evidence="4" id="KW-1185">Reference proteome</keyword>
<feature type="domain" description="COP9 signalosome complex subunit 3 N-terminal helical repeats" evidence="2">
    <location>
        <begin position="26"/>
        <end position="183"/>
    </location>
</feature>
<dbReference type="Pfam" id="PF22788">
    <property type="entry name" value="COP9_hel_rpt"/>
    <property type="match status" value="1"/>
</dbReference>
<keyword evidence="1" id="KW-0963">Cytoplasm</keyword>
<dbReference type="GeneID" id="14883925"/>
<proteinExistence type="predicted"/>
<dbReference type="OMA" id="HFEQYTI"/>
<evidence type="ECO:0000313" key="4">
    <source>
        <dbReference type="Proteomes" id="UP000014680"/>
    </source>
</evidence>
<dbReference type="RefSeq" id="XP_004184296.1">
    <property type="nucleotide sequence ID" value="XM_004184248.1"/>
</dbReference>
<dbReference type="KEGG" id="eiv:EIN_309330"/>
<dbReference type="GO" id="GO:0006511">
    <property type="term" value="P:ubiquitin-dependent protein catabolic process"/>
    <property type="evidence" value="ECO:0007669"/>
    <property type="project" value="TreeGrafter"/>
</dbReference>
<dbReference type="AlphaFoldDB" id="A0A0A1TZ10"/>
<organism evidence="3 4">
    <name type="scientific">Entamoeba invadens IP1</name>
    <dbReference type="NCBI Taxonomy" id="370355"/>
    <lineage>
        <taxon>Eukaryota</taxon>
        <taxon>Amoebozoa</taxon>
        <taxon>Evosea</taxon>
        <taxon>Archamoebae</taxon>
        <taxon>Mastigamoebida</taxon>
        <taxon>Entamoebidae</taxon>
        <taxon>Entamoeba</taxon>
    </lineage>
</organism>
<sequence>MEETAGQPLEHFINEIKTLNSLTYEELFQALPKTYEDHLTAFLRLPKDPTFEVYVSRVNSLADQKGDASLLIPFVTVFNTIKQQKMRVLTSIESTALHYLLMTPTNALISFNDFHDVFYTQTTLSTKNLRAFCYWAGCLFLRAKWYEQASSMFYICASTPCPLDAPSVLGIAAVKKLILLMTFTTFKRTIPSPYKYTTPKLYHTIVGQVLKKDLRQLKITTNINYEELNKEGDIELIRVVCQMMKKNIVIQISHTFSVMTLNSLVQKSQIDGKELIEIIESGMREGLDWAVTEDTVYFNTNHKTVADFSKTEQLKLFQDVLVNADEVMIANKKQTDKTNKK</sequence>
<dbReference type="InterPro" id="IPR055089">
    <property type="entry name" value="COP9_N"/>
</dbReference>
<protein>
    <recommendedName>
        <fullName evidence="2">COP9 signalosome complex subunit 3 N-terminal helical repeats domain-containing protein</fullName>
    </recommendedName>
</protein>
<dbReference type="EMBL" id="KB207092">
    <property type="protein sequence ID" value="ELP84950.1"/>
    <property type="molecule type" value="Genomic_DNA"/>
</dbReference>
<dbReference type="Proteomes" id="UP000014680">
    <property type="component" value="Unassembled WGS sequence"/>
</dbReference>
<dbReference type="PANTHER" id="PTHR10758">
    <property type="entry name" value="26S PROTEASOME NON-ATPASE REGULATORY SUBUNIT 3/COP9 SIGNALOSOME COMPLEX SUBUNIT 3"/>
    <property type="match status" value="1"/>
</dbReference>
<dbReference type="GO" id="GO:0008180">
    <property type="term" value="C:COP9 signalosome"/>
    <property type="evidence" value="ECO:0007669"/>
    <property type="project" value="TreeGrafter"/>
</dbReference>
<evidence type="ECO:0000256" key="1">
    <source>
        <dbReference type="ARBA" id="ARBA00022490"/>
    </source>
</evidence>
<gene>
    <name evidence="3" type="ORF">EIN_309330</name>
</gene>
<accession>A0A0A1TZ10</accession>
<evidence type="ECO:0000313" key="3">
    <source>
        <dbReference type="EMBL" id="ELP84950.1"/>
    </source>
</evidence>
<dbReference type="PANTHER" id="PTHR10758:SF1">
    <property type="entry name" value="COP9 SIGNALOSOME COMPLEX SUBUNIT 3"/>
    <property type="match status" value="1"/>
</dbReference>
<name>A0A0A1TZ10_ENTIV</name>
<dbReference type="VEuPathDB" id="AmoebaDB:EIN_309330"/>
<dbReference type="InterPro" id="IPR050756">
    <property type="entry name" value="CSN3"/>
</dbReference>
<reference evidence="3 4" key="1">
    <citation type="submission" date="2012-10" db="EMBL/GenBank/DDBJ databases">
        <authorList>
            <person name="Zafar N."/>
            <person name="Inman J."/>
            <person name="Hall N."/>
            <person name="Lorenzi H."/>
            <person name="Caler E."/>
        </authorList>
    </citation>
    <scope>NUCLEOTIDE SEQUENCE [LARGE SCALE GENOMIC DNA]</scope>
    <source>
        <strain evidence="3 4">IP1</strain>
    </source>
</reference>
<evidence type="ECO:0000259" key="2">
    <source>
        <dbReference type="Pfam" id="PF22788"/>
    </source>
</evidence>